<dbReference type="RefSeq" id="WP_064219370.1">
    <property type="nucleotide sequence ID" value="NZ_LVXZ01000116.1"/>
</dbReference>
<comment type="caution">
    <text evidence="1">The sequence shown here is derived from an EMBL/GenBank/DDBJ whole genome shotgun (WGS) entry which is preliminary data.</text>
</comment>
<dbReference type="Proteomes" id="UP000078302">
    <property type="component" value="Unassembled WGS sequence"/>
</dbReference>
<organism evidence="1 2">
    <name type="scientific">Acidithiobacillus ferrooxidans</name>
    <name type="common">Thiobacillus ferrooxidans</name>
    <dbReference type="NCBI Taxonomy" id="920"/>
    <lineage>
        <taxon>Bacteria</taxon>
        <taxon>Pseudomonadati</taxon>
        <taxon>Pseudomonadota</taxon>
        <taxon>Acidithiobacillia</taxon>
        <taxon>Acidithiobacillales</taxon>
        <taxon>Acidithiobacillaceae</taxon>
        <taxon>Acidithiobacillus</taxon>
    </lineage>
</organism>
<dbReference type="EMBL" id="LVXZ01000116">
    <property type="protein sequence ID" value="OAP90461.1"/>
    <property type="molecule type" value="Genomic_DNA"/>
</dbReference>
<accession>A0A179BH61</accession>
<evidence type="ECO:0000313" key="1">
    <source>
        <dbReference type="EMBL" id="OAP90461.1"/>
    </source>
</evidence>
<proteinExistence type="predicted"/>
<protein>
    <submittedName>
        <fullName evidence="1">Uncharacterized protein</fullName>
    </submittedName>
</protein>
<gene>
    <name evidence="1" type="ORF">A4H96_09410</name>
</gene>
<name>A0A179BH61_ACIFR</name>
<reference evidence="1 2" key="1">
    <citation type="submission" date="2016-04" db="EMBL/GenBank/DDBJ databases">
        <title>Acidithiobacillus ferrooxidans genome sequencing and assembly.</title>
        <authorList>
            <person name="Zhou Z."/>
        </authorList>
    </citation>
    <scope>NUCLEOTIDE SEQUENCE [LARGE SCALE GENOMIC DNA]</scope>
    <source>
        <strain evidence="1 2">BY0502</strain>
    </source>
</reference>
<dbReference type="AlphaFoldDB" id="A0A179BH61"/>
<evidence type="ECO:0000313" key="2">
    <source>
        <dbReference type="Proteomes" id="UP000078302"/>
    </source>
</evidence>
<sequence>MDSTANLLAALRRVRSFPSYASFMAGHERQRIKRELQKRLLRLRRQRQSHNPTHLVAKKQQSATGLLHAIFH</sequence>
<keyword evidence="2" id="KW-1185">Reference proteome</keyword>
<dbReference type="GeneID" id="89663397"/>